<dbReference type="KEGG" id="spaa:SPAPADRAFT_139666"/>
<dbReference type="PANTHER" id="PTHR10953:SF29">
    <property type="entry name" value="NEDD8-ACTIVATING ENZYME E1 REGULATORY SUBUNIT"/>
    <property type="match status" value="1"/>
</dbReference>
<keyword evidence="6 7" id="KW-0833">Ubl conjugation pathway</keyword>
<feature type="domain" description="THIF-type NAD/FAD binding fold" evidence="8">
    <location>
        <begin position="10"/>
        <end position="513"/>
    </location>
</feature>
<dbReference type="eggNOG" id="KOG2016">
    <property type="taxonomic scope" value="Eukaryota"/>
</dbReference>
<dbReference type="GO" id="GO:0005737">
    <property type="term" value="C:cytoplasm"/>
    <property type="evidence" value="ECO:0007669"/>
    <property type="project" value="UniProtKB-SubCell"/>
</dbReference>
<keyword evidence="5" id="KW-0963">Cytoplasm</keyword>
<dbReference type="GO" id="GO:0019781">
    <property type="term" value="F:NEDD8 activating enzyme activity"/>
    <property type="evidence" value="ECO:0007669"/>
    <property type="project" value="UniProtKB-UniRule"/>
</dbReference>
<comment type="subcellular location">
    <subcellularLocation>
        <location evidence="1">Cytoplasm</location>
    </subcellularLocation>
</comment>
<protein>
    <recommendedName>
        <fullName evidence="4 7">NEDD8-activating enzyme E1 regulatory subunit</fullName>
    </recommendedName>
</protein>
<name>G3AP51_SPAPN</name>
<accession>G3AP51</accession>
<dbReference type="FunCoup" id="G3AP51">
    <property type="interactions" value="24"/>
</dbReference>
<dbReference type="PANTHER" id="PTHR10953">
    <property type="entry name" value="UBIQUITIN-ACTIVATING ENZYME E1"/>
    <property type="match status" value="1"/>
</dbReference>
<dbReference type="GeneID" id="18870225"/>
<comment type="function">
    <text evidence="7">Regulatory subunit of the dimeric UBA3-ULA1 E1 enzyme.</text>
</comment>
<dbReference type="EMBL" id="GL996502">
    <property type="protein sequence ID" value="EGW32082.1"/>
    <property type="molecule type" value="Genomic_DNA"/>
</dbReference>
<evidence type="ECO:0000313" key="10">
    <source>
        <dbReference type="Proteomes" id="UP000000709"/>
    </source>
</evidence>
<gene>
    <name evidence="9" type="ORF">SPAPADRAFT_139666</name>
</gene>
<evidence type="ECO:0000256" key="6">
    <source>
        <dbReference type="ARBA" id="ARBA00022786"/>
    </source>
</evidence>
<comment type="pathway">
    <text evidence="2 7">Protein modification; protein neddylation.</text>
</comment>
<dbReference type="InterPro" id="IPR035985">
    <property type="entry name" value="Ubiquitin-activating_enz"/>
</dbReference>
<dbReference type="SUPFAM" id="SSF69572">
    <property type="entry name" value="Activating enzymes of the ubiquitin-like proteins"/>
    <property type="match status" value="1"/>
</dbReference>
<keyword evidence="10" id="KW-1185">Reference proteome</keyword>
<dbReference type="FunFam" id="3.40.50.720:FF:000475">
    <property type="entry name" value="NEDD8-activating enzyme E1 regulatory subunit"/>
    <property type="match status" value="1"/>
</dbReference>
<dbReference type="HOGENOM" id="CLU_019618_2_1_1"/>
<dbReference type="Gene3D" id="3.40.50.720">
    <property type="entry name" value="NAD(P)-binding Rossmann-like Domain"/>
    <property type="match status" value="1"/>
</dbReference>
<dbReference type="InterPro" id="IPR000594">
    <property type="entry name" value="ThiF_NAD_FAD-bd"/>
</dbReference>
<dbReference type="InterPro" id="IPR045886">
    <property type="entry name" value="ThiF/MoeB/HesA"/>
</dbReference>
<dbReference type="AlphaFoldDB" id="G3AP51"/>
<dbReference type="OrthoDB" id="1708823at2759"/>
<dbReference type="Gene3D" id="3.40.50.12550">
    <property type="entry name" value="Ubiquitin-activating enzyme E1, inactive adenylation domain, subdomain 2"/>
    <property type="match status" value="1"/>
</dbReference>
<dbReference type="InParanoid" id="G3AP51"/>
<dbReference type="STRING" id="619300.G3AP51"/>
<dbReference type="CDD" id="cd01493">
    <property type="entry name" value="APPBP1_RUB"/>
    <property type="match status" value="1"/>
</dbReference>
<organism evidence="10">
    <name type="scientific">Spathaspora passalidarum (strain NRRL Y-27907 / 11-Y1)</name>
    <dbReference type="NCBI Taxonomy" id="619300"/>
    <lineage>
        <taxon>Eukaryota</taxon>
        <taxon>Fungi</taxon>
        <taxon>Dikarya</taxon>
        <taxon>Ascomycota</taxon>
        <taxon>Saccharomycotina</taxon>
        <taxon>Pichiomycetes</taxon>
        <taxon>Debaryomycetaceae</taxon>
        <taxon>Spathaspora</taxon>
    </lineage>
</organism>
<evidence type="ECO:0000256" key="4">
    <source>
        <dbReference type="ARBA" id="ARBA00015407"/>
    </source>
</evidence>
<evidence type="ECO:0000256" key="3">
    <source>
        <dbReference type="ARBA" id="ARBA00006868"/>
    </source>
</evidence>
<evidence type="ECO:0000256" key="7">
    <source>
        <dbReference type="PIRNR" id="PIRNR039099"/>
    </source>
</evidence>
<evidence type="ECO:0000256" key="2">
    <source>
        <dbReference type="ARBA" id="ARBA00005032"/>
    </source>
</evidence>
<evidence type="ECO:0000256" key="5">
    <source>
        <dbReference type="ARBA" id="ARBA00022490"/>
    </source>
</evidence>
<reference evidence="9 10" key="1">
    <citation type="journal article" date="2011" name="Proc. Natl. Acad. Sci. U.S.A.">
        <title>Comparative genomics of xylose-fermenting fungi for enhanced biofuel production.</title>
        <authorList>
            <person name="Wohlbach D.J."/>
            <person name="Kuo A."/>
            <person name="Sato T.K."/>
            <person name="Potts K.M."/>
            <person name="Salamov A.A."/>
            <person name="LaButti K.M."/>
            <person name="Sun H."/>
            <person name="Clum A."/>
            <person name="Pangilinan J.L."/>
            <person name="Lindquist E.A."/>
            <person name="Lucas S."/>
            <person name="Lapidus A."/>
            <person name="Jin M."/>
            <person name="Gunawan C."/>
            <person name="Balan V."/>
            <person name="Dale B.E."/>
            <person name="Jeffries T.W."/>
            <person name="Zinkel R."/>
            <person name="Barry K.W."/>
            <person name="Grigoriev I.V."/>
            <person name="Gasch A.P."/>
        </authorList>
    </citation>
    <scope>NUCLEOTIDE SEQUENCE [LARGE SCALE GENOMIC DNA]</scope>
    <source>
        <strain evidence="10">NRRL Y-27907 / 11-Y1</strain>
    </source>
</reference>
<dbReference type="UniPathway" id="UPA00885"/>
<dbReference type="GO" id="GO:0045116">
    <property type="term" value="P:protein neddylation"/>
    <property type="evidence" value="ECO:0007669"/>
    <property type="project" value="UniProtKB-UniRule"/>
</dbReference>
<dbReference type="PIRSF" id="PIRSF039099">
    <property type="entry name" value="APP-BP1"/>
    <property type="match status" value="1"/>
</dbReference>
<sequence>MVVIDKETRYDRQLRLWATAGQSRLEHSHICLLNATPTGSEILKNLILPGIGKFTIIDNRLVTQVDLSSNFFLKREDLGTPIASAIQHNLSELNQEAQGSSIIKSIEQIFAEPDTFWGQFSVVIVSDYIPHLKRLIDILWSREIPLLIVNSVGFYGSLNLIATEINVIETHDPSKLYDLRIDKPWPELQEFSDSFDLDKLDDTEHAHVPYIVIFIKALKQWKIKHNGQPPITYQEKTMFRNLIQSMSRNIQLETNFIEAYNSYHRAFQKTEIPDSIKSLLFTSQERKLTPTTSIFWVYVAALHKFVSHNNGQLPLPGKLPDMASDTNNYIKLQKIYHKKALQDQELFANEVYSILDTLRRPREEISRESIATFCKNVQLLYVTIGSKYLSNDKLVEELFRDGDSTSSLAVYFGVLTFNHFVDQYKRFPKIDDLPQFIHLFTKMFGQANPLPQSIANVFQEILSHNTRNYHNLCSLMGGIASQEVLKLTTSQYIPLDNLFIFDGVKSTSERFKIDPL</sequence>
<dbReference type="RefSeq" id="XP_007375358.1">
    <property type="nucleotide sequence ID" value="XM_007375296.1"/>
</dbReference>
<dbReference type="OMA" id="KLITHQY"/>
<dbReference type="InterPro" id="IPR030667">
    <property type="entry name" value="APP-BP1"/>
</dbReference>
<dbReference type="Proteomes" id="UP000000709">
    <property type="component" value="Unassembled WGS sequence"/>
</dbReference>
<evidence type="ECO:0000313" key="9">
    <source>
        <dbReference type="EMBL" id="EGW32082.1"/>
    </source>
</evidence>
<evidence type="ECO:0000256" key="1">
    <source>
        <dbReference type="ARBA" id="ARBA00004496"/>
    </source>
</evidence>
<dbReference type="Pfam" id="PF00899">
    <property type="entry name" value="ThiF"/>
    <property type="match status" value="1"/>
</dbReference>
<evidence type="ECO:0000259" key="8">
    <source>
        <dbReference type="Pfam" id="PF00899"/>
    </source>
</evidence>
<proteinExistence type="inferred from homology"/>
<comment type="similarity">
    <text evidence="3 7">Belongs to the ubiquitin-activating E1 family. ULA1 subfamily.</text>
</comment>